<evidence type="ECO:0000313" key="3">
    <source>
        <dbReference type="Proteomes" id="UP000004968"/>
    </source>
</evidence>
<dbReference type="GeneID" id="93149133"/>
<feature type="coiled-coil region" evidence="1">
    <location>
        <begin position="7"/>
        <end position="41"/>
    </location>
</feature>
<accession>D3AHV8</accession>
<keyword evidence="1" id="KW-0175">Coiled coil</keyword>
<evidence type="ECO:0000313" key="2">
    <source>
        <dbReference type="EMBL" id="EFC98586.1"/>
    </source>
</evidence>
<dbReference type="Proteomes" id="UP000004968">
    <property type="component" value="Unassembled WGS sequence"/>
</dbReference>
<evidence type="ECO:0000256" key="1">
    <source>
        <dbReference type="SAM" id="Coils"/>
    </source>
</evidence>
<proteinExistence type="predicted"/>
<protein>
    <submittedName>
        <fullName evidence="2">Uncharacterized protein</fullName>
    </submittedName>
</protein>
<reference evidence="2 3" key="1">
    <citation type="submission" date="2010-01" db="EMBL/GenBank/DDBJ databases">
        <authorList>
            <person name="Weinstock G."/>
            <person name="Sodergren E."/>
            <person name="Clifton S."/>
            <person name="Fulton L."/>
            <person name="Fulton B."/>
            <person name="Courtney L."/>
            <person name="Fronick C."/>
            <person name="Harrison M."/>
            <person name="Strong C."/>
            <person name="Farmer C."/>
            <person name="Delahaunty K."/>
            <person name="Markovic C."/>
            <person name="Hall O."/>
            <person name="Minx P."/>
            <person name="Tomlinson C."/>
            <person name="Mitreva M."/>
            <person name="Nelson J."/>
            <person name="Hou S."/>
            <person name="Wollam A."/>
            <person name="Pepin K.H."/>
            <person name="Johnson M."/>
            <person name="Bhonagiri V."/>
            <person name="Nash W.E."/>
            <person name="Warren W."/>
            <person name="Chinwalla A."/>
            <person name="Mardis E.R."/>
            <person name="Wilson R.K."/>
        </authorList>
    </citation>
    <scope>NUCLEOTIDE SEQUENCE [LARGE SCALE GENOMIC DNA]</scope>
    <source>
        <strain evidence="2 3">DSM 13479</strain>
    </source>
</reference>
<dbReference type="AlphaFoldDB" id="D3AHV8"/>
<dbReference type="EMBL" id="ACIO01000250">
    <property type="protein sequence ID" value="EFC98586.1"/>
    <property type="molecule type" value="Genomic_DNA"/>
</dbReference>
<gene>
    <name evidence="2" type="ORF">CLOSTHATH_03197</name>
</gene>
<organism evidence="2 3">
    <name type="scientific">Hungatella hathewayi DSM 13479</name>
    <dbReference type="NCBI Taxonomy" id="566550"/>
    <lineage>
        <taxon>Bacteria</taxon>
        <taxon>Bacillati</taxon>
        <taxon>Bacillota</taxon>
        <taxon>Clostridia</taxon>
        <taxon>Lachnospirales</taxon>
        <taxon>Lachnospiraceae</taxon>
        <taxon>Hungatella</taxon>
    </lineage>
</organism>
<dbReference type="RefSeq" id="WP_006773671.1">
    <property type="nucleotide sequence ID" value="NZ_GG667660.1"/>
</dbReference>
<comment type="caution">
    <text evidence="2">The sequence shown here is derived from an EMBL/GenBank/DDBJ whole genome shotgun (WGS) entry which is preliminary data.</text>
</comment>
<dbReference type="HOGENOM" id="CLU_3044181_0_0_9"/>
<sequence length="54" mass="6758">MNKRIKKKVAKRQMIAAMRELVELAQEMERWEEERKRRYVEAFEQYYLTHANAR</sequence>
<name>D3AHV8_9FIRM</name>